<dbReference type="PROSITE" id="PS50850">
    <property type="entry name" value="MFS"/>
    <property type="match status" value="1"/>
</dbReference>
<comment type="similarity">
    <text evidence="2">Belongs to the major facilitator superfamily. TCR/Tet family.</text>
</comment>
<keyword evidence="11" id="KW-1185">Reference proteome</keyword>
<protein>
    <submittedName>
        <fullName evidence="10">Drug resistance transporter, EmrB/QacA subfamily</fullName>
    </submittedName>
</protein>
<dbReference type="PRINTS" id="PR01036">
    <property type="entry name" value="TCRTETB"/>
</dbReference>
<dbReference type="InterPro" id="IPR011701">
    <property type="entry name" value="MFS"/>
</dbReference>
<accession>A0A1G7VK66</accession>
<comment type="subcellular location">
    <subcellularLocation>
        <location evidence="1">Cell membrane</location>
        <topology evidence="1">Multi-pass membrane protein</topology>
    </subcellularLocation>
</comment>
<keyword evidence="5 8" id="KW-0812">Transmembrane</keyword>
<dbReference type="OrthoDB" id="7375466at2"/>
<dbReference type="InterPro" id="IPR036259">
    <property type="entry name" value="MFS_trans_sf"/>
</dbReference>
<feature type="transmembrane region" description="Helical" evidence="8">
    <location>
        <begin position="355"/>
        <end position="380"/>
    </location>
</feature>
<evidence type="ECO:0000256" key="5">
    <source>
        <dbReference type="ARBA" id="ARBA00022692"/>
    </source>
</evidence>
<keyword evidence="4" id="KW-1003">Cell membrane</keyword>
<feature type="transmembrane region" description="Helical" evidence="8">
    <location>
        <begin position="197"/>
        <end position="216"/>
    </location>
</feature>
<feature type="transmembrane region" description="Helical" evidence="8">
    <location>
        <begin position="259"/>
        <end position="282"/>
    </location>
</feature>
<feature type="transmembrane region" description="Helical" evidence="8">
    <location>
        <begin position="302"/>
        <end position="323"/>
    </location>
</feature>
<dbReference type="Gene3D" id="1.20.1720.10">
    <property type="entry name" value="Multidrug resistance protein D"/>
    <property type="match status" value="1"/>
</dbReference>
<feature type="transmembrane region" description="Helical" evidence="8">
    <location>
        <begin position="330"/>
        <end position="349"/>
    </location>
</feature>
<evidence type="ECO:0000256" key="3">
    <source>
        <dbReference type="ARBA" id="ARBA00022448"/>
    </source>
</evidence>
<feature type="transmembrane region" description="Helical" evidence="8">
    <location>
        <begin position="164"/>
        <end position="185"/>
    </location>
</feature>
<evidence type="ECO:0000256" key="7">
    <source>
        <dbReference type="ARBA" id="ARBA00023136"/>
    </source>
</evidence>
<dbReference type="STRING" id="370764.SAMN04489810_0736"/>
<sequence length="499" mass="51294">MPLTAWRLRLLMISLLTVSFLGALDHTVVATSLATIAGDLGAVQQMSWVLVSYTLASTVMLPVLGKLGDLLGVRLIFLASLVLFLVASLCCGLAQDITQLAIARVAQGIGSAGLHLMPQTIVGTVVPPRERPRVLSIIGAAFPVAILVGPLLGGVITDAWGWRWVFWINIPVGLIALALAVIAVPHVPGHSGRRFDIAGAVVLGISVTALVLGASWASADRWVIGVPVIVAAAVAAVALAVFILIEVRVSEPLVPLRHFANRTILICIVLSTVIGVGLFSVVSYVPTFVQMAYRTSATVSGLVPIATVFGMLVSTLFTGWLASRSGRYRMFPIVGTALAAGGLLIMAFLPPGLPLWAPMVAMALVGVGTGAFMNILVAVAQSAAPRSDTGSVTATVSLVRQVGSTTATAIVGGVIGAGVALGLPAGLDAATLTPAVVHASSAAVQAQVAELYTAVLSPIFIGLAIAYAVGIVAALLLPNRRLSDHFEPEPVPTAESATV</sequence>
<dbReference type="AlphaFoldDB" id="A0A1G7VK66"/>
<keyword evidence="6 8" id="KW-1133">Transmembrane helix</keyword>
<dbReference type="Proteomes" id="UP000199009">
    <property type="component" value="Chromosome I"/>
</dbReference>
<evidence type="ECO:0000256" key="8">
    <source>
        <dbReference type="SAM" id="Phobius"/>
    </source>
</evidence>
<feature type="domain" description="Major facilitator superfamily (MFS) profile" evidence="9">
    <location>
        <begin position="11"/>
        <end position="482"/>
    </location>
</feature>
<dbReference type="Pfam" id="PF07690">
    <property type="entry name" value="MFS_1"/>
    <property type="match status" value="1"/>
</dbReference>
<feature type="transmembrane region" description="Helical" evidence="8">
    <location>
        <begin position="76"/>
        <end position="95"/>
    </location>
</feature>
<reference evidence="10 11" key="1">
    <citation type="submission" date="2016-10" db="EMBL/GenBank/DDBJ databases">
        <authorList>
            <person name="de Groot N.N."/>
        </authorList>
    </citation>
    <scope>NUCLEOTIDE SEQUENCE [LARGE SCALE GENOMIC DNA]</scope>
    <source>
        <strain evidence="10 11">DSM 23142</strain>
    </source>
</reference>
<feature type="transmembrane region" description="Helical" evidence="8">
    <location>
        <begin position="222"/>
        <end position="247"/>
    </location>
</feature>
<dbReference type="FunFam" id="1.20.1720.10:FF:000004">
    <property type="entry name" value="EmrB/QacA family drug resistance transporter"/>
    <property type="match status" value="1"/>
</dbReference>
<keyword evidence="3" id="KW-0813">Transport</keyword>
<evidence type="ECO:0000256" key="2">
    <source>
        <dbReference type="ARBA" id="ARBA00007520"/>
    </source>
</evidence>
<dbReference type="GO" id="GO:0005886">
    <property type="term" value="C:plasma membrane"/>
    <property type="evidence" value="ECO:0007669"/>
    <property type="project" value="UniProtKB-SubCell"/>
</dbReference>
<dbReference type="PANTHER" id="PTHR23501:SF197">
    <property type="entry name" value="COMD"/>
    <property type="match status" value="1"/>
</dbReference>
<evidence type="ECO:0000313" key="10">
    <source>
        <dbReference type="EMBL" id="SDG59951.1"/>
    </source>
</evidence>
<evidence type="ECO:0000259" key="9">
    <source>
        <dbReference type="PROSITE" id="PS50850"/>
    </source>
</evidence>
<feature type="transmembrane region" description="Helical" evidence="8">
    <location>
        <begin position="401"/>
        <end position="423"/>
    </location>
</feature>
<keyword evidence="7 8" id="KW-0472">Membrane</keyword>
<dbReference type="Gene3D" id="1.20.1250.20">
    <property type="entry name" value="MFS general substrate transporter like domains"/>
    <property type="match status" value="1"/>
</dbReference>
<feature type="transmembrane region" description="Helical" evidence="8">
    <location>
        <begin position="455"/>
        <end position="477"/>
    </location>
</feature>
<dbReference type="SUPFAM" id="SSF103473">
    <property type="entry name" value="MFS general substrate transporter"/>
    <property type="match status" value="1"/>
</dbReference>
<name>A0A1G7VK66_9MICO</name>
<evidence type="ECO:0000256" key="4">
    <source>
        <dbReference type="ARBA" id="ARBA00022475"/>
    </source>
</evidence>
<dbReference type="EMBL" id="LT629692">
    <property type="protein sequence ID" value="SDG59951.1"/>
    <property type="molecule type" value="Genomic_DNA"/>
</dbReference>
<gene>
    <name evidence="10" type="ORF">SAMN04489810_0736</name>
</gene>
<evidence type="ECO:0000313" key="11">
    <source>
        <dbReference type="Proteomes" id="UP000199009"/>
    </source>
</evidence>
<dbReference type="GO" id="GO:0022857">
    <property type="term" value="F:transmembrane transporter activity"/>
    <property type="evidence" value="ECO:0007669"/>
    <property type="project" value="InterPro"/>
</dbReference>
<feature type="transmembrane region" description="Helical" evidence="8">
    <location>
        <begin position="134"/>
        <end position="152"/>
    </location>
</feature>
<evidence type="ECO:0000256" key="1">
    <source>
        <dbReference type="ARBA" id="ARBA00004651"/>
    </source>
</evidence>
<evidence type="ECO:0000256" key="6">
    <source>
        <dbReference type="ARBA" id="ARBA00022989"/>
    </source>
</evidence>
<organism evidence="10 11">
    <name type="scientific">Microbacterium pygmaeum</name>
    <dbReference type="NCBI Taxonomy" id="370764"/>
    <lineage>
        <taxon>Bacteria</taxon>
        <taxon>Bacillati</taxon>
        <taxon>Actinomycetota</taxon>
        <taxon>Actinomycetes</taxon>
        <taxon>Micrococcales</taxon>
        <taxon>Microbacteriaceae</taxon>
        <taxon>Microbacterium</taxon>
    </lineage>
</organism>
<dbReference type="InterPro" id="IPR020846">
    <property type="entry name" value="MFS_dom"/>
</dbReference>
<proteinExistence type="inferred from homology"/>
<dbReference type="PANTHER" id="PTHR23501">
    <property type="entry name" value="MAJOR FACILITATOR SUPERFAMILY"/>
    <property type="match status" value="1"/>
</dbReference>